<evidence type="ECO:0000313" key="1">
    <source>
        <dbReference type="EMBL" id="QHT85575.1"/>
    </source>
</evidence>
<dbReference type="AlphaFoldDB" id="A0A6C0HZJ9"/>
<organism evidence="1">
    <name type="scientific">viral metagenome</name>
    <dbReference type="NCBI Taxonomy" id="1070528"/>
    <lineage>
        <taxon>unclassified sequences</taxon>
        <taxon>metagenomes</taxon>
        <taxon>organismal metagenomes</taxon>
    </lineage>
</organism>
<dbReference type="EMBL" id="MN740042">
    <property type="protein sequence ID" value="QHT85575.1"/>
    <property type="molecule type" value="Genomic_DNA"/>
</dbReference>
<name>A0A6C0HZJ9_9ZZZZ</name>
<sequence length="247" mass="28949">MIVLFCIAKLEHLYIEEFCNHHLSIGFDAIYIYDNEDVPTYHRIHLPKVHVIHFPGKVMQRKAIDHFTETILPTVSHVIHMDCDEFIVLKKHPSIQAFVQEYITGDCAGIGINWRFFGDSFKTFTNEPVRKRFTWCQRNGDPHIKTLFKKDSFVKYNTVHDVDVKEGHIKCTNGTIIKGPWNPAIDLSVIQINHYKTKTLEEFIYIRQRGRADIAGKEPMKNILESFHAHNWNEVEDLTLFNKMIKI</sequence>
<protein>
    <recommendedName>
        <fullName evidence="2">Glycosyltransferase family 92 protein</fullName>
    </recommendedName>
</protein>
<proteinExistence type="predicted"/>
<accession>A0A6C0HZJ9</accession>
<evidence type="ECO:0008006" key="2">
    <source>
        <dbReference type="Google" id="ProtNLM"/>
    </source>
</evidence>
<reference evidence="1" key="1">
    <citation type="journal article" date="2020" name="Nature">
        <title>Giant virus diversity and host interactions through global metagenomics.</title>
        <authorList>
            <person name="Schulz F."/>
            <person name="Roux S."/>
            <person name="Paez-Espino D."/>
            <person name="Jungbluth S."/>
            <person name="Walsh D.A."/>
            <person name="Denef V.J."/>
            <person name="McMahon K.D."/>
            <person name="Konstantinidis K.T."/>
            <person name="Eloe-Fadrosh E.A."/>
            <person name="Kyrpides N.C."/>
            <person name="Woyke T."/>
        </authorList>
    </citation>
    <scope>NUCLEOTIDE SEQUENCE</scope>
    <source>
        <strain evidence="1">GVMAG-M-3300023184-17</strain>
    </source>
</reference>
<dbReference type="Pfam" id="PF13704">
    <property type="entry name" value="Glyco_tranf_2_4"/>
    <property type="match status" value="1"/>
</dbReference>